<accession>A0A165L1J0</accession>
<gene>
    <name evidence="3" type="ORF">EXIGLDRAFT_584554</name>
</gene>
<evidence type="ECO:0000313" key="4">
    <source>
        <dbReference type="Proteomes" id="UP000077266"/>
    </source>
</evidence>
<feature type="non-terminal residue" evidence="3">
    <location>
        <position position="129"/>
    </location>
</feature>
<proteinExistence type="predicted"/>
<keyword evidence="1" id="KW-0812">Transmembrane</keyword>
<protein>
    <recommendedName>
        <fullName evidence="2">DUF6535 domain-containing protein</fullName>
    </recommendedName>
</protein>
<feature type="domain" description="DUF6535" evidence="2">
    <location>
        <begin position="1"/>
        <end position="129"/>
    </location>
</feature>
<feature type="transmembrane region" description="Helical" evidence="1">
    <location>
        <begin position="102"/>
        <end position="125"/>
    </location>
</feature>
<keyword evidence="1" id="KW-1133">Transmembrane helix</keyword>
<dbReference type="InParanoid" id="A0A165L1J0"/>
<sequence length="129" mass="14762">WDIYRNQTSKFDEANYETWNKTLDILLLFAALFSAVSTAFLIESYKLLQPDYTEITARVLIATIQSQNLNDTFPAARSSTGTQPPEPLQRYLDPFIPSRHSLWVNGLWFTSLSIALAVAFLCILLKTWL</sequence>
<dbReference type="Proteomes" id="UP000077266">
    <property type="component" value="Unassembled WGS sequence"/>
</dbReference>
<dbReference type="AlphaFoldDB" id="A0A165L1J0"/>
<dbReference type="OrthoDB" id="3221808at2759"/>
<keyword evidence="4" id="KW-1185">Reference proteome</keyword>
<feature type="non-terminal residue" evidence="3">
    <location>
        <position position="1"/>
    </location>
</feature>
<keyword evidence="1" id="KW-0472">Membrane</keyword>
<reference evidence="3 4" key="1">
    <citation type="journal article" date="2016" name="Mol. Biol. Evol.">
        <title>Comparative Genomics of Early-Diverging Mushroom-Forming Fungi Provides Insights into the Origins of Lignocellulose Decay Capabilities.</title>
        <authorList>
            <person name="Nagy L.G."/>
            <person name="Riley R."/>
            <person name="Tritt A."/>
            <person name="Adam C."/>
            <person name="Daum C."/>
            <person name="Floudas D."/>
            <person name="Sun H."/>
            <person name="Yadav J.S."/>
            <person name="Pangilinan J."/>
            <person name="Larsson K.H."/>
            <person name="Matsuura K."/>
            <person name="Barry K."/>
            <person name="Labutti K."/>
            <person name="Kuo R."/>
            <person name="Ohm R.A."/>
            <person name="Bhattacharya S.S."/>
            <person name="Shirouzu T."/>
            <person name="Yoshinaga Y."/>
            <person name="Martin F.M."/>
            <person name="Grigoriev I.V."/>
            <person name="Hibbett D.S."/>
        </authorList>
    </citation>
    <scope>NUCLEOTIDE SEQUENCE [LARGE SCALE GENOMIC DNA]</scope>
    <source>
        <strain evidence="3 4">HHB12029</strain>
    </source>
</reference>
<evidence type="ECO:0000259" key="2">
    <source>
        <dbReference type="Pfam" id="PF20153"/>
    </source>
</evidence>
<dbReference type="InterPro" id="IPR045338">
    <property type="entry name" value="DUF6535"/>
</dbReference>
<organism evidence="3 4">
    <name type="scientific">Exidia glandulosa HHB12029</name>
    <dbReference type="NCBI Taxonomy" id="1314781"/>
    <lineage>
        <taxon>Eukaryota</taxon>
        <taxon>Fungi</taxon>
        <taxon>Dikarya</taxon>
        <taxon>Basidiomycota</taxon>
        <taxon>Agaricomycotina</taxon>
        <taxon>Agaricomycetes</taxon>
        <taxon>Auriculariales</taxon>
        <taxon>Exidiaceae</taxon>
        <taxon>Exidia</taxon>
    </lineage>
</organism>
<feature type="transmembrane region" description="Helical" evidence="1">
    <location>
        <begin position="25"/>
        <end position="42"/>
    </location>
</feature>
<evidence type="ECO:0000313" key="3">
    <source>
        <dbReference type="EMBL" id="KZV97207.1"/>
    </source>
</evidence>
<name>A0A165L1J0_EXIGL</name>
<evidence type="ECO:0000256" key="1">
    <source>
        <dbReference type="SAM" id="Phobius"/>
    </source>
</evidence>
<dbReference type="Pfam" id="PF20153">
    <property type="entry name" value="DUF6535"/>
    <property type="match status" value="1"/>
</dbReference>
<dbReference type="EMBL" id="KV425933">
    <property type="protein sequence ID" value="KZV97207.1"/>
    <property type="molecule type" value="Genomic_DNA"/>
</dbReference>